<dbReference type="EMBL" id="AZDZ01000003">
    <property type="protein sequence ID" value="KRK80413.1"/>
    <property type="molecule type" value="Genomic_DNA"/>
</dbReference>
<accession>A0A0R1K9S2</accession>
<dbReference type="Proteomes" id="UP000051248">
    <property type="component" value="Unassembled WGS sequence"/>
</dbReference>
<gene>
    <name evidence="1" type="ORF">FD03_GL001834</name>
</gene>
<comment type="caution">
    <text evidence="1">The sequence shown here is derived from an EMBL/GenBank/DDBJ whole genome shotgun (WGS) entry which is preliminary data.</text>
</comment>
<organism evidence="1 2">
    <name type="scientific">Companilactobacillus nodensis DSM 19682 = JCM 14932 = NBRC 107160</name>
    <dbReference type="NCBI Taxonomy" id="1423775"/>
    <lineage>
        <taxon>Bacteria</taxon>
        <taxon>Bacillati</taxon>
        <taxon>Bacillota</taxon>
        <taxon>Bacilli</taxon>
        <taxon>Lactobacillales</taxon>
        <taxon>Lactobacillaceae</taxon>
        <taxon>Companilactobacillus</taxon>
    </lineage>
</organism>
<evidence type="ECO:0000313" key="2">
    <source>
        <dbReference type="Proteomes" id="UP000051248"/>
    </source>
</evidence>
<sequence>MKEYNFDDLLKEKLKNPKFKESFYEERRRLENLTVTDSKVKNYDFKQADKIKREYM</sequence>
<dbReference type="RefSeq" id="WP_155832103.1">
    <property type="nucleotide sequence ID" value="NZ_AZDZ01000003.1"/>
</dbReference>
<protein>
    <submittedName>
        <fullName evidence="1">Uncharacterized protein</fullName>
    </submittedName>
</protein>
<dbReference type="PATRIC" id="fig|1423775.4.peg.1871"/>
<proteinExistence type="predicted"/>
<dbReference type="AlphaFoldDB" id="A0A0R1K9S2"/>
<keyword evidence="2" id="KW-1185">Reference proteome</keyword>
<reference evidence="1 2" key="1">
    <citation type="journal article" date="2015" name="Genome Announc.">
        <title>Expanding the biotechnology potential of lactobacilli through comparative genomics of 213 strains and associated genera.</title>
        <authorList>
            <person name="Sun Z."/>
            <person name="Harris H.M."/>
            <person name="McCann A."/>
            <person name="Guo C."/>
            <person name="Argimon S."/>
            <person name="Zhang W."/>
            <person name="Yang X."/>
            <person name="Jeffery I.B."/>
            <person name="Cooney J.C."/>
            <person name="Kagawa T.F."/>
            <person name="Liu W."/>
            <person name="Song Y."/>
            <person name="Salvetti E."/>
            <person name="Wrobel A."/>
            <person name="Rasinkangas P."/>
            <person name="Parkhill J."/>
            <person name="Rea M.C."/>
            <person name="O'Sullivan O."/>
            <person name="Ritari J."/>
            <person name="Douillard F.P."/>
            <person name="Paul Ross R."/>
            <person name="Yang R."/>
            <person name="Briner A.E."/>
            <person name="Felis G.E."/>
            <person name="de Vos W.M."/>
            <person name="Barrangou R."/>
            <person name="Klaenhammer T.R."/>
            <person name="Caufield P.W."/>
            <person name="Cui Y."/>
            <person name="Zhang H."/>
            <person name="O'Toole P.W."/>
        </authorList>
    </citation>
    <scope>NUCLEOTIDE SEQUENCE [LARGE SCALE GENOMIC DNA]</scope>
    <source>
        <strain evidence="1 2">DSM 19682</strain>
    </source>
</reference>
<evidence type="ECO:0000313" key="1">
    <source>
        <dbReference type="EMBL" id="KRK80413.1"/>
    </source>
</evidence>
<dbReference type="OrthoDB" id="2224162at2"/>
<name>A0A0R1K9S2_9LACO</name>